<reference evidence="3 4" key="1">
    <citation type="submission" date="2021-03" db="EMBL/GenBank/DDBJ databases">
        <title>Fibrella sp. HMF5036 genome sequencing and assembly.</title>
        <authorList>
            <person name="Kang H."/>
            <person name="Kim H."/>
            <person name="Bae S."/>
            <person name="Joh K."/>
        </authorList>
    </citation>
    <scope>NUCLEOTIDE SEQUENCE [LARGE SCALE GENOMIC DNA]</scope>
    <source>
        <strain evidence="3 4">HMF5036</strain>
    </source>
</reference>
<organism evidence="3 4">
    <name type="scientific">Fibrella aquatilis</name>
    <dbReference type="NCBI Taxonomy" id="2817059"/>
    <lineage>
        <taxon>Bacteria</taxon>
        <taxon>Pseudomonadati</taxon>
        <taxon>Bacteroidota</taxon>
        <taxon>Cytophagia</taxon>
        <taxon>Cytophagales</taxon>
        <taxon>Spirosomataceae</taxon>
        <taxon>Fibrella</taxon>
    </lineage>
</organism>
<dbReference type="Proteomes" id="UP000664795">
    <property type="component" value="Unassembled WGS sequence"/>
</dbReference>
<proteinExistence type="predicted"/>
<dbReference type="Pfam" id="PF13568">
    <property type="entry name" value="OMP_b-brl_2"/>
    <property type="match status" value="1"/>
</dbReference>
<gene>
    <name evidence="3" type="ORF">J2I48_24870</name>
</gene>
<accession>A0A939G8Q4</accession>
<evidence type="ECO:0000256" key="1">
    <source>
        <dbReference type="SAM" id="SignalP"/>
    </source>
</evidence>
<dbReference type="Gene3D" id="2.40.160.20">
    <property type="match status" value="1"/>
</dbReference>
<keyword evidence="1" id="KW-0732">Signal</keyword>
<evidence type="ECO:0000313" key="4">
    <source>
        <dbReference type="Proteomes" id="UP000664795"/>
    </source>
</evidence>
<feature type="signal peptide" evidence="1">
    <location>
        <begin position="1"/>
        <end position="20"/>
    </location>
</feature>
<comment type="caution">
    <text evidence="3">The sequence shown here is derived from an EMBL/GenBank/DDBJ whole genome shotgun (WGS) entry which is preliminary data.</text>
</comment>
<keyword evidence="4" id="KW-1185">Reference proteome</keyword>
<name>A0A939G8Q4_9BACT</name>
<dbReference type="AlphaFoldDB" id="A0A939G8Q4"/>
<evidence type="ECO:0000313" key="3">
    <source>
        <dbReference type="EMBL" id="MBO0934264.1"/>
    </source>
</evidence>
<dbReference type="InterPro" id="IPR025665">
    <property type="entry name" value="Beta-barrel_OMP_2"/>
</dbReference>
<protein>
    <submittedName>
        <fullName evidence="3">PorT family protein</fullName>
    </submittedName>
</protein>
<dbReference type="RefSeq" id="WP_207338229.1">
    <property type="nucleotide sequence ID" value="NZ_JAFMYU010000029.1"/>
</dbReference>
<feature type="chain" id="PRO_5038072681" evidence="1">
    <location>
        <begin position="21"/>
        <end position="251"/>
    </location>
</feature>
<dbReference type="EMBL" id="JAFMYU010000029">
    <property type="protein sequence ID" value="MBO0934264.1"/>
    <property type="molecule type" value="Genomic_DNA"/>
</dbReference>
<sequence length="251" mass="27045">MKTIRYFLLFILLASVNILAQTPGKTRVYVRAGVGASLPNSSGQKVLVLESSFQYETEVLAKASDGVALLTGNAGVGLTIDVSKHFTIGAELNVEQRGSRAAVEKLTSYCTGNCGIIYQPPVSNSATGQITTRLTYLTLPILASYHVGAFSVLAGPYVGLKLSEQQRGSYQPLINNAYTYITNFSAASDEFNAFDVGFTGGLGYALTPRFGVDLRYSRSLIRATKESTDYTLLPSVINQTVQVAARYNIIL</sequence>
<evidence type="ECO:0000259" key="2">
    <source>
        <dbReference type="Pfam" id="PF13568"/>
    </source>
</evidence>
<feature type="domain" description="Outer membrane protein beta-barrel" evidence="2">
    <location>
        <begin position="71"/>
        <end position="221"/>
    </location>
</feature>